<reference evidence="3 4" key="1">
    <citation type="submission" date="2018-03" db="EMBL/GenBank/DDBJ databases">
        <title>Bacillus urumqiensis sp. nov., a moderately haloalkaliphilic bacterium isolated from a salt lake.</title>
        <authorList>
            <person name="Zhao B."/>
            <person name="Liao Z."/>
        </authorList>
    </citation>
    <scope>NUCLEOTIDE SEQUENCE [LARGE SCALE GENOMIC DNA]</scope>
    <source>
        <strain evidence="3 4">BZ-SZ-XJ18</strain>
    </source>
</reference>
<dbReference type="InterPro" id="IPR050535">
    <property type="entry name" value="DNA_Repair-Maintenance_Comp"/>
</dbReference>
<organism evidence="3 4">
    <name type="scientific">Alkalicoccus urumqiensis</name>
    <name type="common">Bacillus urumqiensis</name>
    <dbReference type="NCBI Taxonomy" id="1548213"/>
    <lineage>
        <taxon>Bacteria</taxon>
        <taxon>Bacillati</taxon>
        <taxon>Bacillota</taxon>
        <taxon>Bacilli</taxon>
        <taxon>Bacillales</taxon>
        <taxon>Bacillaceae</taxon>
        <taxon>Alkalicoccus</taxon>
    </lineage>
</organism>
<evidence type="ECO:0000259" key="2">
    <source>
        <dbReference type="Pfam" id="PF00149"/>
    </source>
</evidence>
<dbReference type="OrthoDB" id="9773856at2"/>
<keyword evidence="4" id="KW-1185">Reference proteome</keyword>
<gene>
    <name evidence="3" type="ORF">C6I21_11025</name>
</gene>
<dbReference type="AlphaFoldDB" id="A0A2P6MFE3"/>
<dbReference type="GO" id="GO:0016787">
    <property type="term" value="F:hydrolase activity"/>
    <property type="evidence" value="ECO:0007669"/>
    <property type="project" value="UniProtKB-KW"/>
</dbReference>
<dbReference type="InterPro" id="IPR041796">
    <property type="entry name" value="Mre11_N"/>
</dbReference>
<feature type="domain" description="Calcineurin-like phosphoesterase" evidence="2">
    <location>
        <begin position="12"/>
        <end position="207"/>
    </location>
</feature>
<dbReference type="PIRSF" id="PIRSF033091">
    <property type="entry name" value="Pesterase_YhaO"/>
    <property type="match status" value="1"/>
</dbReference>
<dbReference type="PANTHER" id="PTHR30337">
    <property type="entry name" value="COMPONENT OF ATP-DEPENDENT DSDNA EXONUCLEASE"/>
    <property type="match status" value="1"/>
</dbReference>
<dbReference type="PANTHER" id="PTHR30337:SF7">
    <property type="entry name" value="PHOSPHOESTERASE"/>
    <property type="match status" value="1"/>
</dbReference>
<name>A0A2P6MFE3_ALKUR</name>
<dbReference type="Pfam" id="PF00149">
    <property type="entry name" value="Metallophos"/>
    <property type="match status" value="1"/>
</dbReference>
<dbReference type="SUPFAM" id="SSF56300">
    <property type="entry name" value="Metallo-dependent phosphatases"/>
    <property type="match status" value="1"/>
</dbReference>
<keyword evidence="1" id="KW-0378">Hydrolase</keyword>
<sequence length="403" mass="45176">MNIHYGGIEVITFLHAADLHLDRPQSLPAGLTPAEEEYIQQTAERALHALVREAAAREVDFVLVSGDLYHYEKRSLHAQWQFHQACLELEKVNIPVYVIHGNHDPETGAQRMELPGNVSVFSSEGGMYQLNVRGQNVHLYGFSYPEKAYVEEPYSFYEKSGEDGFHIAMLHGQEKGQSGHDPYAPFSTSVLKQTGMDYWALGHIHKPLVLSEDPPIIYSGSLTGAVRSETGPRGAYYVTLTPSEPAEWEFVPLADVERVHAALSLDGIHTWNQLSTSIEKMLEQQRRCILSVTISGSGPLSGEVTEERLREWIKPSLEQDGHWLDSVRLEAPPPAGSVDPEVESDIEEAAGWFLTGGVQVLEEEVQQSSMLRKHFSGFSEEEWEHITEEAAQSLKRKAAEYDR</sequence>
<dbReference type="EMBL" id="PVNS01000010">
    <property type="protein sequence ID" value="PRO64977.1"/>
    <property type="molecule type" value="Genomic_DNA"/>
</dbReference>
<dbReference type="Gene3D" id="3.60.21.10">
    <property type="match status" value="1"/>
</dbReference>
<dbReference type="InterPro" id="IPR029052">
    <property type="entry name" value="Metallo-depent_PP-like"/>
</dbReference>
<proteinExistence type="predicted"/>
<dbReference type="Proteomes" id="UP000243650">
    <property type="component" value="Unassembled WGS sequence"/>
</dbReference>
<dbReference type="InterPro" id="IPR014576">
    <property type="entry name" value="Pesterase_YhaO"/>
</dbReference>
<dbReference type="CDD" id="cd00840">
    <property type="entry name" value="MPP_Mre11_N"/>
    <property type="match status" value="1"/>
</dbReference>
<protein>
    <recommendedName>
        <fullName evidence="2">Calcineurin-like phosphoesterase domain-containing protein</fullName>
    </recommendedName>
</protein>
<dbReference type="InterPro" id="IPR004843">
    <property type="entry name" value="Calcineurin-like_PHP"/>
</dbReference>
<evidence type="ECO:0000313" key="4">
    <source>
        <dbReference type="Proteomes" id="UP000243650"/>
    </source>
</evidence>
<evidence type="ECO:0000256" key="1">
    <source>
        <dbReference type="ARBA" id="ARBA00022801"/>
    </source>
</evidence>
<evidence type="ECO:0000313" key="3">
    <source>
        <dbReference type="EMBL" id="PRO64977.1"/>
    </source>
</evidence>
<comment type="caution">
    <text evidence="3">The sequence shown here is derived from an EMBL/GenBank/DDBJ whole genome shotgun (WGS) entry which is preliminary data.</text>
</comment>
<accession>A0A2P6MFE3</accession>